<dbReference type="RefSeq" id="WP_187332454.1">
    <property type="nucleotide sequence ID" value="NZ_CP060490.1"/>
</dbReference>
<dbReference type="PANTHER" id="PTHR11671">
    <property type="entry name" value="V-TYPE ATP SYNTHASE SUBUNIT D"/>
    <property type="match status" value="1"/>
</dbReference>
<dbReference type="HAMAP" id="MF_00271">
    <property type="entry name" value="ATP_synth_D_arch"/>
    <property type="match status" value="1"/>
</dbReference>
<proteinExistence type="inferred from homology"/>
<evidence type="ECO:0000313" key="5">
    <source>
        <dbReference type="EMBL" id="QNL43863.1"/>
    </source>
</evidence>
<dbReference type="GO" id="GO:0005524">
    <property type="term" value="F:ATP binding"/>
    <property type="evidence" value="ECO:0007669"/>
    <property type="project" value="UniProtKB-UniRule"/>
</dbReference>
<evidence type="ECO:0000256" key="2">
    <source>
        <dbReference type="ARBA" id="ARBA00022448"/>
    </source>
</evidence>
<name>A0A7G9B2T2_9FIRM</name>
<dbReference type="InterPro" id="IPR002699">
    <property type="entry name" value="V_ATPase_D"/>
</dbReference>
<gene>
    <name evidence="4" type="primary">atpD</name>
    <name evidence="5" type="ORF">H8790_10420</name>
</gene>
<evidence type="ECO:0000256" key="4">
    <source>
        <dbReference type="HAMAP-Rule" id="MF_00271"/>
    </source>
</evidence>
<dbReference type="GO" id="GO:0042777">
    <property type="term" value="P:proton motive force-driven plasma membrane ATP synthesis"/>
    <property type="evidence" value="ECO:0007669"/>
    <property type="project" value="UniProtKB-UniRule"/>
</dbReference>
<dbReference type="GO" id="GO:0046961">
    <property type="term" value="F:proton-transporting ATPase activity, rotational mechanism"/>
    <property type="evidence" value="ECO:0007669"/>
    <property type="project" value="InterPro"/>
</dbReference>
<dbReference type="KEGG" id="ohi:H8790_10420"/>
<dbReference type="Pfam" id="PF01813">
    <property type="entry name" value="ATP-synt_D"/>
    <property type="match status" value="1"/>
</dbReference>
<dbReference type="EMBL" id="CP060490">
    <property type="protein sequence ID" value="QNL43863.1"/>
    <property type="molecule type" value="Genomic_DNA"/>
</dbReference>
<dbReference type="Proteomes" id="UP000515960">
    <property type="component" value="Chromosome"/>
</dbReference>
<comment type="function">
    <text evidence="4">Produces ATP from ADP in the presence of a proton gradient across the membrane.</text>
</comment>
<evidence type="ECO:0000256" key="3">
    <source>
        <dbReference type="ARBA" id="ARBA00023065"/>
    </source>
</evidence>
<dbReference type="NCBIfam" id="TIGR00309">
    <property type="entry name" value="V_ATPase_subD"/>
    <property type="match status" value="1"/>
</dbReference>
<sequence>MSQQIFATKGNLMAAKKSLALSSMGFDLLDRKRNVLIREMMSLLDQSKQLRREIGSTYQQAYDALAKANQTLGSVDDLAQAAPVDHGIQRIRFRSVMGVDIPIVEYEEPQRTLSYGLHQSNSLLDNAYCCFCEAKRMTALLAEVENSAFRLAQAIVKTQRRANALKNVSIPTLESTVKFITDALEEKEREEFSRLKVIKRQKQAQCSD</sequence>
<dbReference type="GO" id="GO:0046933">
    <property type="term" value="F:proton-transporting ATP synthase activity, rotational mechanism"/>
    <property type="evidence" value="ECO:0007669"/>
    <property type="project" value="UniProtKB-UniRule"/>
</dbReference>
<protein>
    <recommendedName>
        <fullName evidence="4">V-type ATP synthase subunit D</fullName>
    </recommendedName>
    <alternativeName>
        <fullName evidence="4">V-ATPase subunit D</fullName>
    </alternativeName>
</protein>
<accession>A0A7G9B2T2</accession>
<keyword evidence="6" id="KW-1185">Reference proteome</keyword>
<evidence type="ECO:0000256" key="1">
    <source>
        <dbReference type="ARBA" id="ARBA00005850"/>
    </source>
</evidence>
<comment type="similarity">
    <text evidence="1 4">Belongs to the V-ATPase D subunit family.</text>
</comment>
<keyword evidence="3 4" id="KW-0406">Ion transport</keyword>
<reference evidence="5 6" key="1">
    <citation type="submission" date="2020-08" db="EMBL/GenBank/DDBJ databases">
        <authorList>
            <person name="Liu C."/>
            <person name="Sun Q."/>
        </authorList>
    </citation>
    <scope>NUCLEOTIDE SEQUENCE [LARGE SCALE GENOMIC DNA]</scope>
    <source>
        <strain evidence="5 6">NSJ-62</strain>
    </source>
</reference>
<dbReference type="AlphaFoldDB" id="A0A7G9B2T2"/>
<evidence type="ECO:0000313" key="6">
    <source>
        <dbReference type="Proteomes" id="UP000515960"/>
    </source>
</evidence>
<dbReference type="Gene3D" id="1.10.287.3240">
    <property type="match status" value="1"/>
</dbReference>
<keyword evidence="4" id="KW-0066">ATP synthesis</keyword>
<organism evidence="5 6">
    <name type="scientific">Oscillibacter hominis</name>
    <dbReference type="NCBI Taxonomy" id="2763056"/>
    <lineage>
        <taxon>Bacteria</taxon>
        <taxon>Bacillati</taxon>
        <taxon>Bacillota</taxon>
        <taxon>Clostridia</taxon>
        <taxon>Eubacteriales</taxon>
        <taxon>Oscillospiraceae</taxon>
        <taxon>Oscillibacter</taxon>
    </lineage>
</organism>
<keyword evidence="4" id="KW-0375">Hydrogen ion transport</keyword>
<keyword evidence="2 4" id="KW-0813">Transport</keyword>